<dbReference type="AlphaFoldDB" id="A0A2K9P1Z3"/>
<dbReference type="Gene3D" id="3.60.15.10">
    <property type="entry name" value="Ribonuclease Z/Hydroxyacylglutathione hydrolase-like"/>
    <property type="match status" value="1"/>
</dbReference>
<sequence>MQFKDKNIEQIKITVLVEDTKNENLPSAHGLSLYIETPENKILFDMGPNELFWENAEFLGIDLNTVDTAVISHGHYDHGGGLSTFLDKNKNGKIYIRENAFGDYYSTSQGKARYIGLDKKLKTNDRLILTAPGITQISSNLTLFSSVKSKELCPNSNNVLWKMTEHGLVNDNFEHEQNLIIKSDNRYILVGGCAHNGIINIEKKAQEIMGTAPDFTISGFHMSIPGSGQSEPPDFVQKAANHLRESETIRYTCHCTGSASYKLLKQTLGENLRRLTPGCQIIL</sequence>
<feature type="domain" description="Metallo-beta-lactamase" evidence="1">
    <location>
        <begin position="31"/>
        <end position="117"/>
    </location>
</feature>
<dbReference type="CDD" id="cd07713">
    <property type="entry name" value="DHPS-like_MBL-fold"/>
    <property type="match status" value="1"/>
</dbReference>
<evidence type="ECO:0000259" key="1">
    <source>
        <dbReference type="Pfam" id="PF00753"/>
    </source>
</evidence>
<dbReference type="InterPro" id="IPR052926">
    <property type="entry name" value="Metallo-beta-lactamase_dom"/>
</dbReference>
<dbReference type="RefSeq" id="WP_102365508.1">
    <property type="nucleotide sequence ID" value="NZ_CP020991.1"/>
</dbReference>
<dbReference type="InterPro" id="IPR036866">
    <property type="entry name" value="RibonucZ/Hydroxyglut_hydro"/>
</dbReference>
<dbReference type="InterPro" id="IPR041712">
    <property type="entry name" value="DHPS-like_MBL-fold"/>
</dbReference>
<evidence type="ECO:0000313" key="3">
    <source>
        <dbReference type="Proteomes" id="UP000235589"/>
    </source>
</evidence>
<evidence type="ECO:0000313" key="2">
    <source>
        <dbReference type="EMBL" id="AUO19293.1"/>
    </source>
</evidence>
<dbReference type="Proteomes" id="UP000235589">
    <property type="component" value="Chromosome"/>
</dbReference>
<dbReference type="OrthoDB" id="9803916at2"/>
<dbReference type="InterPro" id="IPR001279">
    <property type="entry name" value="Metallo-B-lactamas"/>
</dbReference>
<dbReference type="GO" id="GO:0016740">
    <property type="term" value="F:transferase activity"/>
    <property type="evidence" value="ECO:0007669"/>
    <property type="project" value="TreeGrafter"/>
</dbReference>
<dbReference type="Pfam" id="PF00753">
    <property type="entry name" value="Lactamase_B"/>
    <property type="match status" value="1"/>
</dbReference>
<reference evidence="2 3" key="1">
    <citation type="submission" date="2017-04" db="EMBL/GenBank/DDBJ databases">
        <title>Monoglobus pectinilyticus 14 draft genome.</title>
        <authorList>
            <person name="Kim C."/>
            <person name="Rosendale D.I."/>
            <person name="Kelly W.J."/>
            <person name="Tannock G.W."/>
            <person name="Patchett M.L."/>
            <person name="Jordens J.Z."/>
        </authorList>
    </citation>
    <scope>NUCLEOTIDE SEQUENCE [LARGE SCALE GENOMIC DNA]</scope>
    <source>
        <strain evidence="2 3">14</strain>
    </source>
</reference>
<dbReference type="KEGG" id="mpec:B9O19_01130"/>
<dbReference type="GeneID" id="98062538"/>
<dbReference type="SUPFAM" id="SSF56281">
    <property type="entry name" value="Metallo-hydrolase/oxidoreductase"/>
    <property type="match status" value="1"/>
</dbReference>
<dbReference type="PANTHER" id="PTHR13754">
    <property type="entry name" value="METALLO-BETA-LACTAMASE SUPERFAMILY PROTEIN"/>
    <property type="match status" value="1"/>
</dbReference>
<organism evidence="2 3">
    <name type="scientific">Monoglobus pectinilyticus</name>
    <dbReference type="NCBI Taxonomy" id="1981510"/>
    <lineage>
        <taxon>Bacteria</taxon>
        <taxon>Bacillati</taxon>
        <taxon>Bacillota</taxon>
        <taxon>Clostridia</taxon>
        <taxon>Monoglobales</taxon>
        <taxon>Monoglobaceae</taxon>
        <taxon>Monoglobus</taxon>
    </lineage>
</organism>
<proteinExistence type="predicted"/>
<dbReference type="PANTHER" id="PTHR13754:SF13">
    <property type="entry name" value="METALLO-BETA-LACTAMASE SUPERFAMILY PROTEIN (AFU_ORTHOLOGUE AFUA_3G07630)"/>
    <property type="match status" value="1"/>
</dbReference>
<keyword evidence="3" id="KW-1185">Reference proteome</keyword>
<dbReference type="EMBL" id="CP020991">
    <property type="protein sequence ID" value="AUO19293.1"/>
    <property type="molecule type" value="Genomic_DNA"/>
</dbReference>
<gene>
    <name evidence="2" type="ORF">B9O19_01130</name>
</gene>
<accession>A0A2K9P1Z3</accession>
<protein>
    <submittedName>
        <fullName evidence="2">Metallo-beta-lactamase family protein</fullName>
    </submittedName>
</protein>
<name>A0A2K9P1Z3_9FIRM</name>